<keyword evidence="1" id="KW-0812">Transmembrane</keyword>
<keyword evidence="1" id="KW-0472">Membrane</keyword>
<dbReference type="PANTHER" id="PTHR30273:SF2">
    <property type="entry name" value="PROTEIN FECR"/>
    <property type="match status" value="1"/>
</dbReference>
<evidence type="ECO:0000313" key="5">
    <source>
        <dbReference type="Proteomes" id="UP000646484"/>
    </source>
</evidence>
<dbReference type="PANTHER" id="PTHR30273">
    <property type="entry name" value="PERIPLASMIC SIGNAL SENSOR AND SIGMA FACTOR ACTIVATOR FECR-RELATED"/>
    <property type="match status" value="1"/>
</dbReference>
<keyword evidence="5" id="KW-1185">Reference proteome</keyword>
<feature type="domain" description="FecR protein" evidence="2">
    <location>
        <begin position="182"/>
        <end position="272"/>
    </location>
</feature>
<comment type="caution">
    <text evidence="4">The sequence shown here is derived from an EMBL/GenBank/DDBJ whole genome shotgun (WGS) entry which is preliminary data.</text>
</comment>
<evidence type="ECO:0000259" key="3">
    <source>
        <dbReference type="Pfam" id="PF16344"/>
    </source>
</evidence>
<dbReference type="Gene3D" id="3.55.50.30">
    <property type="match status" value="1"/>
</dbReference>
<dbReference type="Proteomes" id="UP000646484">
    <property type="component" value="Unassembled WGS sequence"/>
</dbReference>
<sequence length="387" mass="44048">MTISNYIEELIYRVLAGDASEEERCELEAWVRESEEHRVFFHKVERAWYTGKYAVRWKNVEMSSAWKAVEHKRESHRRRRLLRVGWSVAAAVVLVVGLAWMFLPSGEEKMPVAMVQAPVGKPGESKALLVLSSGERVALGGEQADTIRENGQSILREKDYIDYSREKGDGVTETVYNELIVPVGGEYRLLLADGTVVYMNSESCLKYPVRFIGSERLVELEGEAYFEVERDEERPFVVRTSRLDVTVLGTGFNVMAYKKDARTEVTLVNGKVDVTSGKISEVLTPNRQFVMNNESGEYEVRTVDADAYAAWKKGTLNFDAMPLEELGDKLARWYGVSFFFSNERLKQLKFSGAFRKYNDMDYILSLIEATTDVTFKINGNAIIVNEK</sequence>
<evidence type="ECO:0000313" key="4">
    <source>
        <dbReference type="EMBL" id="MBC5623000.1"/>
    </source>
</evidence>
<keyword evidence="1" id="KW-1133">Transmembrane helix</keyword>
<dbReference type="InterPro" id="IPR032508">
    <property type="entry name" value="FecR_C"/>
</dbReference>
<dbReference type="RefSeq" id="WP_186977952.1">
    <property type="nucleotide sequence ID" value="NZ_JACOOH010000008.1"/>
</dbReference>
<dbReference type="Pfam" id="PF16344">
    <property type="entry name" value="FecR_C"/>
    <property type="match status" value="1"/>
</dbReference>
<protein>
    <submittedName>
        <fullName evidence="4">DUF4974 domain-containing protein</fullName>
    </submittedName>
</protein>
<proteinExistence type="predicted"/>
<dbReference type="InterPro" id="IPR012373">
    <property type="entry name" value="Ferrdict_sens_TM"/>
</dbReference>
<dbReference type="EMBL" id="JACOOH010000008">
    <property type="protein sequence ID" value="MBC5623000.1"/>
    <property type="molecule type" value="Genomic_DNA"/>
</dbReference>
<feature type="transmembrane region" description="Helical" evidence="1">
    <location>
        <begin position="81"/>
        <end position="103"/>
    </location>
</feature>
<evidence type="ECO:0000259" key="2">
    <source>
        <dbReference type="Pfam" id="PF04773"/>
    </source>
</evidence>
<accession>A0ABR7D4Y5</accession>
<evidence type="ECO:0000256" key="1">
    <source>
        <dbReference type="SAM" id="Phobius"/>
    </source>
</evidence>
<gene>
    <name evidence="4" type="ORF">H8S64_18050</name>
</gene>
<feature type="domain" description="Protein FecR C-terminal" evidence="3">
    <location>
        <begin position="316"/>
        <end position="384"/>
    </location>
</feature>
<dbReference type="Gene3D" id="2.60.120.1440">
    <property type="match status" value="1"/>
</dbReference>
<dbReference type="Pfam" id="PF04773">
    <property type="entry name" value="FecR"/>
    <property type="match status" value="1"/>
</dbReference>
<name>A0ABR7D4Y5_9BACT</name>
<organism evidence="4 5">
    <name type="scientific">Butyricimonas hominis</name>
    <dbReference type="NCBI Taxonomy" id="2763032"/>
    <lineage>
        <taxon>Bacteria</taxon>
        <taxon>Pseudomonadati</taxon>
        <taxon>Bacteroidota</taxon>
        <taxon>Bacteroidia</taxon>
        <taxon>Bacteroidales</taxon>
        <taxon>Odoribacteraceae</taxon>
        <taxon>Butyricimonas</taxon>
    </lineage>
</organism>
<dbReference type="InterPro" id="IPR006860">
    <property type="entry name" value="FecR"/>
</dbReference>
<reference evidence="4 5" key="1">
    <citation type="submission" date="2020-08" db="EMBL/GenBank/DDBJ databases">
        <title>Genome public.</title>
        <authorList>
            <person name="Liu C."/>
            <person name="Sun Q."/>
        </authorList>
    </citation>
    <scope>NUCLEOTIDE SEQUENCE [LARGE SCALE GENOMIC DNA]</scope>
    <source>
        <strain evidence="4 5">NSJ-56</strain>
    </source>
</reference>